<name>A0ABS4L2C8_STRAV</name>
<evidence type="ECO:0000256" key="1">
    <source>
        <dbReference type="SAM" id="MobiDB-lite"/>
    </source>
</evidence>
<organism evidence="2 3">
    <name type="scientific">Streptomyces avidinii</name>
    <dbReference type="NCBI Taxonomy" id="1895"/>
    <lineage>
        <taxon>Bacteria</taxon>
        <taxon>Bacillati</taxon>
        <taxon>Actinomycetota</taxon>
        <taxon>Actinomycetes</taxon>
        <taxon>Kitasatosporales</taxon>
        <taxon>Streptomycetaceae</taxon>
        <taxon>Streptomyces</taxon>
    </lineage>
</organism>
<protein>
    <recommendedName>
        <fullName evidence="4">Sec-independent protein translocase protein TatA</fullName>
    </recommendedName>
</protein>
<dbReference type="EMBL" id="JAGGLQ010000003">
    <property type="protein sequence ID" value="MBP2036443.1"/>
    <property type="molecule type" value="Genomic_DNA"/>
</dbReference>
<accession>A0ABS4L2C8</accession>
<reference evidence="2 3" key="1">
    <citation type="submission" date="2021-03" db="EMBL/GenBank/DDBJ databases">
        <title>Genomic Encyclopedia of Type Strains, Phase IV (KMG-IV): sequencing the most valuable type-strain genomes for metagenomic binning, comparative biology and taxonomic classification.</title>
        <authorList>
            <person name="Goeker M."/>
        </authorList>
    </citation>
    <scope>NUCLEOTIDE SEQUENCE [LARGE SCALE GENOMIC DNA]</scope>
    <source>
        <strain evidence="2 3">DSM 40526</strain>
    </source>
</reference>
<sequence>MNWDNLSLVILAAFGCLTLLLLQVGEVLAKLPEIIRAWRDVRNELRNGADHDCRRATQEQEGDECGGPSARSADE</sequence>
<feature type="region of interest" description="Disordered" evidence="1">
    <location>
        <begin position="52"/>
        <end position="75"/>
    </location>
</feature>
<proteinExistence type="predicted"/>
<dbReference type="Proteomes" id="UP001519310">
    <property type="component" value="Unassembled WGS sequence"/>
</dbReference>
<evidence type="ECO:0008006" key="4">
    <source>
        <dbReference type="Google" id="ProtNLM"/>
    </source>
</evidence>
<evidence type="ECO:0000313" key="3">
    <source>
        <dbReference type="Proteomes" id="UP001519310"/>
    </source>
</evidence>
<comment type="caution">
    <text evidence="2">The sequence shown here is derived from an EMBL/GenBank/DDBJ whole genome shotgun (WGS) entry which is preliminary data.</text>
</comment>
<gene>
    <name evidence="2" type="ORF">J2Z77_002234</name>
</gene>
<evidence type="ECO:0000313" key="2">
    <source>
        <dbReference type="EMBL" id="MBP2036443.1"/>
    </source>
</evidence>
<keyword evidence="3" id="KW-1185">Reference proteome</keyword>